<dbReference type="Proteomes" id="UP001187315">
    <property type="component" value="Unassembled WGS sequence"/>
</dbReference>
<keyword evidence="3" id="KW-1185">Reference proteome</keyword>
<feature type="compositionally biased region" description="Basic and acidic residues" evidence="1">
    <location>
        <begin position="73"/>
        <end position="98"/>
    </location>
</feature>
<evidence type="ECO:0000313" key="3">
    <source>
        <dbReference type="Proteomes" id="UP001187315"/>
    </source>
</evidence>
<dbReference type="EMBL" id="JAVHJS010000017">
    <property type="protein sequence ID" value="KAK2831532.1"/>
    <property type="molecule type" value="Genomic_DNA"/>
</dbReference>
<proteinExistence type="predicted"/>
<gene>
    <name evidence="2" type="ORF">Q7C36_016618</name>
</gene>
<evidence type="ECO:0000313" key="2">
    <source>
        <dbReference type="EMBL" id="KAK2831532.1"/>
    </source>
</evidence>
<organism evidence="2 3">
    <name type="scientific">Tachysurus vachellii</name>
    <name type="common">Darkbarbel catfish</name>
    <name type="synonym">Pelteobagrus vachellii</name>
    <dbReference type="NCBI Taxonomy" id="175792"/>
    <lineage>
        <taxon>Eukaryota</taxon>
        <taxon>Metazoa</taxon>
        <taxon>Chordata</taxon>
        <taxon>Craniata</taxon>
        <taxon>Vertebrata</taxon>
        <taxon>Euteleostomi</taxon>
        <taxon>Actinopterygii</taxon>
        <taxon>Neopterygii</taxon>
        <taxon>Teleostei</taxon>
        <taxon>Ostariophysi</taxon>
        <taxon>Siluriformes</taxon>
        <taxon>Bagridae</taxon>
        <taxon>Tachysurus</taxon>
    </lineage>
</organism>
<accession>A0AA88M7T5</accession>
<protein>
    <submittedName>
        <fullName evidence="2">Uncharacterized protein</fullName>
    </submittedName>
</protein>
<comment type="caution">
    <text evidence="2">The sequence shown here is derived from an EMBL/GenBank/DDBJ whole genome shotgun (WGS) entry which is preliminary data.</text>
</comment>
<feature type="region of interest" description="Disordered" evidence="1">
    <location>
        <begin position="73"/>
        <end position="109"/>
    </location>
</feature>
<feature type="compositionally biased region" description="Acidic residues" evidence="1">
    <location>
        <begin position="99"/>
        <end position="109"/>
    </location>
</feature>
<evidence type="ECO:0000256" key="1">
    <source>
        <dbReference type="SAM" id="MobiDB-lite"/>
    </source>
</evidence>
<name>A0AA88M7T5_TACVA</name>
<dbReference type="AlphaFoldDB" id="A0AA88M7T5"/>
<reference evidence="2" key="1">
    <citation type="submission" date="2023-08" db="EMBL/GenBank/DDBJ databases">
        <title>Pelteobagrus vachellii genome.</title>
        <authorList>
            <person name="Liu H."/>
        </authorList>
    </citation>
    <scope>NUCLEOTIDE SEQUENCE</scope>
    <source>
        <strain evidence="2">PRFRI_2022a</strain>
        <tissue evidence="2">Muscle</tissue>
    </source>
</reference>
<sequence length="109" mass="12360">MTTLSQSLSAVQEHAVRQRSTFTSLHNARPQFSQALFPGFISELLLQSVQGCACHLLTIEHLDTFTTAPHKQLLESKSEQGKVHDSRTAEDWQPRTDGQEEETWTGDWH</sequence>